<dbReference type="EMBL" id="JYDQ01000130">
    <property type="protein sequence ID" value="KRY13854.1"/>
    <property type="molecule type" value="Genomic_DNA"/>
</dbReference>
<keyword evidence="2" id="KW-1185">Reference proteome</keyword>
<dbReference type="Proteomes" id="UP000054783">
    <property type="component" value="Unassembled WGS sequence"/>
</dbReference>
<evidence type="ECO:0000313" key="1">
    <source>
        <dbReference type="EMBL" id="KRY13854.1"/>
    </source>
</evidence>
<sequence>MLTCNKRSIFILTGIVDLPKLVIVKARSLLFPNDGEGAFFDTHLKSSVALANSGMCLCLTSNNIGYQSNKVEKLMV</sequence>
<organism evidence="1 2">
    <name type="scientific">Trichinella patagoniensis</name>
    <dbReference type="NCBI Taxonomy" id="990121"/>
    <lineage>
        <taxon>Eukaryota</taxon>
        <taxon>Metazoa</taxon>
        <taxon>Ecdysozoa</taxon>
        <taxon>Nematoda</taxon>
        <taxon>Enoplea</taxon>
        <taxon>Dorylaimia</taxon>
        <taxon>Trichinellida</taxon>
        <taxon>Trichinellidae</taxon>
        <taxon>Trichinella</taxon>
    </lineage>
</organism>
<dbReference type="AlphaFoldDB" id="A0A0V0ZNW5"/>
<reference evidence="1 2" key="1">
    <citation type="submission" date="2015-01" db="EMBL/GenBank/DDBJ databases">
        <title>Evolution of Trichinella species and genotypes.</title>
        <authorList>
            <person name="Korhonen P.K."/>
            <person name="Edoardo P."/>
            <person name="Giuseppe L.R."/>
            <person name="Gasser R.B."/>
        </authorList>
    </citation>
    <scope>NUCLEOTIDE SEQUENCE [LARGE SCALE GENOMIC DNA]</scope>
    <source>
        <strain evidence="1">ISS2496</strain>
    </source>
</reference>
<comment type="caution">
    <text evidence="1">The sequence shown here is derived from an EMBL/GenBank/DDBJ whole genome shotgun (WGS) entry which is preliminary data.</text>
</comment>
<protein>
    <submittedName>
        <fullName evidence="1">Uncharacterized protein</fullName>
    </submittedName>
</protein>
<proteinExistence type="predicted"/>
<name>A0A0V0ZNW5_9BILA</name>
<accession>A0A0V0ZNW5</accession>
<evidence type="ECO:0000313" key="2">
    <source>
        <dbReference type="Proteomes" id="UP000054783"/>
    </source>
</evidence>
<gene>
    <name evidence="1" type="ORF">T12_3857</name>
</gene>